<keyword evidence="4" id="KW-0472">Membrane</keyword>
<evidence type="ECO:0000313" key="7">
    <source>
        <dbReference type="Proteomes" id="UP000249464"/>
    </source>
</evidence>
<reference evidence="6 7" key="1">
    <citation type="submission" date="2016-11" db="EMBL/GenBank/DDBJ databases">
        <authorList>
            <person name="Jaros S."/>
            <person name="Januszkiewicz K."/>
            <person name="Wedrychowicz H."/>
        </authorList>
    </citation>
    <scope>NUCLEOTIDE SEQUENCE [LARGE SCALE GENOMIC DNA]</scope>
</reference>
<keyword evidence="7" id="KW-1185">Reference proteome</keyword>
<organism evidence="6 7">
    <name type="scientific">Microbotryum silenes-dioicae</name>
    <dbReference type="NCBI Taxonomy" id="796604"/>
    <lineage>
        <taxon>Eukaryota</taxon>
        <taxon>Fungi</taxon>
        <taxon>Dikarya</taxon>
        <taxon>Basidiomycota</taxon>
        <taxon>Pucciniomycotina</taxon>
        <taxon>Microbotryomycetes</taxon>
        <taxon>Microbotryales</taxon>
        <taxon>Microbotryaceae</taxon>
        <taxon>Microbotryum</taxon>
    </lineage>
</organism>
<dbReference type="GO" id="GO:0008610">
    <property type="term" value="P:lipid biosynthetic process"/>
    <property type="evidence" value="ECO:0007669"/>
    <property type="project" value="InterPro"/>
</dbReference>
<evidence type="ECO:0000256" key="4">
    <source>
        <dbReference type="ARBA" id="ARBA00023136"/>
    </source>
</evidence>
<evidence type="ECO:0000256" key="1">
    <source>
        <dbReference type="ARBA" id="ARBA00004370"/>
    </source>
</evidence>
<comment type="subcellular location">
    <subcellularLocation>
        <location evidence="1">Membrane</location>
    </subcellularLocation>
</comment>
<sequence>MLTRATATTQAFHPVDKAAHVDAAPLEAHGRGAESDSDSASLASSHDSELLINYAVSRIPEENEGVKSFATTRQAKDRRPPSTFYLKKRSEMNIAEKLCQLADTPVEIHRLQPADLDRGPPPYLNPVWDIWHIFWSSLPPLVVQEVCYTIWPNYRWPWIVQYPVFLVGLIHFAIQAVHRLNRYALKYGTLDEKEIGRDRTPDKSVPHLAIGIVSYVFVRMALPFVLHYDRSVAHPLFNFTWTFPLRLILWEIVLDYFFYVYHRSSHEVDALWFIMHHHTTKHPTHILSILAEEYQEMLEVLIVPSLASWLVPMTQSELYVALAATMWVEMQGHCGVRAHWRQPIASFILKYFDMDLAVEDHDMHHRGGKSGRNYGKQTRVWDKLYGTSAERIETYGMF</sequence>
<keyword evidence="2" id="KW-0812">Transmembrane</keyword>
<dbReference type="InterPro" id="IPR050307">
    <property type="entry name" value="Sterol_Desaturase_Related"/>
</dbReference>
<dbReference type="GO" id="GO:0005506">
    <property type="term" value="F:iron ion binding"/>
    <property type="evidence" value="ECO:0007669"/>
    <property type="project" value="InterPro"/>
</dbReference>
<evidence type="ECO:0000256" key="2">
    <source>
        <dbReference type="ARBA" id="ARBA00022692"/>
    </source>
</evidence>
<dbReference type="GO" id="GO:0016491">
    <property type="term" value="F:oxidoreductase activity"/>
    <property type="evidence" value="ECO:0007669"/>
    <property type="project" value="InterPro"/>
</dbReference>
<protein>
    <submittedName>
        <fullName evidence="6">BQ5605_C001g00049 protein</fullName>
    </submittedName>
</protein>
<dbReference type="STRING" id="796604.A0A2X0M5N8"/>
<dbReference type="Pfam" id="PF04116">
    <property type="entry name" value="FA_hydroxylase"/>
    <property type="match status" value="1"/>
</dbReference>
<dbReference type="PANTHER" id="PTHR11863">
    <property type="entry name" value="STEROL DESATURASE"/>
    <property type="match status" value="1"/>
</dbReference>
<name>A0A2X0M5N8_9BASI</name>
<keyword evidence="3" id="KW-1133">Transmembrane helix</keyword>
<evidence type="ECO:0000259" key="5">
    <source>
        <dbReference type="Pfam" id="PF04116"/>
    </source>
</evidence>
<dbReference type="InterPro" id="IPR006694">
    <property type="entry name" value="Fatty_acid_hydroxylase"/>
</dbReference>
<dbReference type="AlphaFoldDB" id="A0A2X0M5N8"/>
<dbReference type="Proteomes" id="UP000249464">
    <property type="component" value="Unassembled WGS sequence"/>
</dbReference>
<accession>A0A2X0M5N8</accession>
<feature type="domain" description="Fatty acid hydroxylase" evidence="5">
    <location>
        <begin position="250"/>
        <end position="387"/>
    </location>
</feature>
<dbReference type="GO" id="GO:0016020">
    <property type="term" value="C:membrane"/>
    <property type="evidence" value="ECO:0007669"/>
    <property type="project" value="UniProtKB-SubCell"/>
</dbReference>
<gene>
    <name evidence="6" type="primary">BQ5605_C001g00049</name>
    <name evidence="6" type="ORF">BQ5605_C001G00049</name>
</gene>
<proteinExistence type="predicted"/>
<evidence type="ECO:0000256" key="3">
    <source>
        <dbReference type="ARBA" id="ARBA00022989"/>
    </source>
</evidence>
<evidence type="ECO:0000313" key="6">
    <source>
        <dbReference type="EMBL" id="SGY43712.1"/>
    </source>
</evidence>
<dbReference type="EMBL" id="FQNC01000043">
    <property type="protein sequence ID" value="SGY43712.1"/>
    <property type="molecule type" value="Genomic_DNA"/>
</dbReference>